<evidence type="ECO:0000256" key="5">
    <source>
        <dbReference type="ARBA" id="ARBA00022723"/>
    </source>
</evidence>
<keyword evidence="4 10" id="KW-0808">Transferase</keyword>
<organism evidence="12 13">
    <name type="scientific">Aerococcus agrisoli</name>
    <dbReference type="NCBI Taxonomy" id="2487350"/>
    <lineage>
        <taxon>Bacteria</taxon>
        <taxon>Bacillati</taxon>
        <taxon>Bacillota</taxon>
        <taxon>Bacilli</taxon>
        <taxon>Lactobacillales</taxon>
        <taxon>Aerococcaceae</taxon>
        <taxon>Aerococcus</taxon>
    </lineage>
</organism>
<dbReference type="PANTHER" id="PTHR30040:SF2">
    <property type="entry name" value="FAD:PROTEIN FMN TRANSFERASE"/>
    <property type="match status" value="1"/>
</dbReference>
<comment type="caution">
    <text evidence="12">The sequence shown here is derived from an EMBL/GenBank/DDBJ whole genome shotgun (WGS) entry which is preliminary data.</text>
</comment>
<keyword evidence="3 10" id="KW-0285">Flavoprotein</keyword>
<dbReference type="EMBL" id="RKMG01000020">
    <property type="protein sequence ID" value="RPA59354.1"/>
    <property type="molecule type" value="Genomic_DNA"/>
</dbReference>
<comment type="cofactor">
    <cofactor evidence="11">
        <name>Mg(2+)</name>
        <dbReference type="ChEBI" id="CHEBI:18420"/>
    </cofactor>
    <cofactor evidence="11">
        <name>Mn(2+)</name>
        <dbReference type="ChEBI" id="CHEBI:29035"/>
    </cofactor>
    <text evidence="11">Magnesium. Can also use manganese.</text>
</comment>
<dbReference type="RefSeq" id="WP_123780492.1">
    <property type="nucleotide sequence ID" value="NZ_RKMG01000020.1"/>
</dbReference>
<comment type="similarity">
    <text evidence="10">Belongs to the ApbE family.</text>
</comment>
<feature type="binding site" evidence="11">
    <location>
        <position position="264"/>
    </location>
    <ligand>
        <name>Mg(2+)</name>
        <dbReference type="ChEBI" id="CHEBI:18420"/>
    </ligand>
</feature>
<evidence type="ECO:0000256" key="1">
    <source>
        <dbReference type="ARBA" id="ARBA00011955"/>
    </source>
</evidence>
<dbReference type="AlphaFoldDB" id="A0A3N4H2F9"/>
<name>A0A3N4H2F9_9LACT</name>
<dbReference type="InterPro" id="IPR003374">
    <property type="entry name" value="ApbE-like_sf"/>
</dbReference>
<dbReference type="PANTHER" id="PTHR30040">
    <property type="entry name" value="THIAMINE BIOSYNTHESIS LIPOPROTEIN APBE"/>
    <property type="match status" value="1"/>
</dbReference>
<evidence type="ECO:0000256" key="4">
    <source>
        <dbReference type="ARBA" id="ARBA00022679"/>
    </source>
</evidence>
<feature type="binding site" evidence="11">
    <location>
        <position position="144"/>
    </location>
    <ligand>
        <name>Mg(2+)</name>
        <dbReference type="ChEBI" id="CHEBI:18420"/>
    </ligand>
</feature>
<evidence type="ECO:0000256" key="2">
    <source>
        <dbReference type="ARBA" id="ARBA00016337"/>
    </source>
</evidence>
<evidence type="ECO:0000256" key="10">
    <source>
        <dbReference type="PIRNR" id="PIRNR006268"/>
    </source>
</evidence>
<keyword evidence="7 10" id="KW-0460">Magnesium</keyword>
<dbReference type="EC" id="2.7.1.180" evidence="1 10"/>
<evidence type="ECO:0000256" key="3">
    <source>
        <dbReference type="ARBA" id="ARBA00022630"/>
    </source>
</evidence>
<dbReference type="PIRSF" id="PIRSF006268">
    <property type="entry name" value="ApbE"/>
    <property type="match status" value="1"/>
</dbReference>
<evidence type="ECO:0000313" key="13">
    <source>
        <dbReference type="Proteomes" id="UP000273977"/>
    </source>
</evidence>
<dbReference type="Proteomes" id="UP000273977">
    <property type="component" value="Unassembled WGS sequence"/>
</dbReference>
<keyword evidence="6 10" id="KW-0274">FAD</keyword>
<dbReference type="InterPro" id="IPR024932">
    <property type="entry name" value="ApbE"/>
</dbReference>
<comment type="catalytic activity">
    <reaction evidence="9 10">
        <text>L-threonyl-[protein] + FAD = FMN-L-threonyl-[protein] + AMP + H(+)</text>
        <dbReference type="Rhea" id="RHEA:36847"/>
        <dbReference type="Rhea" id="RHEA-COMP:11060"/>
        <dbReference type="Rhea" id="RHEA-COMP:11061"/>
        <dbReference type="ChEBI" id="CHEBI:15378"/>
        <dbReference type="ChEBI" id="CHEBI:30013"/>
        <dbReference type="ChEBI" id="CHEBI:57692"/>
        <dbReference type="ChEBI" id="CHEBI:74257"/>
        <dbReference type="ChEBI" id="CHEBI:456215"/>
        <dbReference type="EC" id="2.7.1.180"/>
    </reaction>
</comment>
<keyword evidence="5 10" id="KW-0479">Metal-binding</keyword>
<dbReference type="GO" id="GO:0046872">
    <property type="term" value="F:metal ion binding"/>
    <property type="evidence" value="ECO:0007669"/>
    <property type="project" value="UniProtKB-UniRule"/>
</dbReference>
<dbReference type="GO" id="GO:0016740">
    <property type="term" value="F:transferase activity"/>
    <property type="evidence" value="ECO:0007669"/>
    <property type="project" value="UniProtKB-UniRule"/>
</dbReference>
<gene>
    <name evidence="12" type="ORF">EF384_06645</name>
</gene>
<dbReference type="Gene3D" id="3.10.520.10">
    <property type="entry name" value="ApbE-like domains"/>
    <property type="match status" value="1"/>
</dbReference>
<accession>A0A3N4H2F9</accession>
<reference evidence="12 13" key="1">
    <citation type="submission" date="2018-11" db="EMBL/GenBank/DDBJ databases">
        <title>Aerococcus sp. SJQ22, whole genome shotgun sequence.</title>
        <authorList>
            <person name="Sun L."/>
            <person name="Gao X."/>
            <person name="Chen W."/>
            <person name="Huang K."/>
        </authorList>
    </citation>
    <scope>NUCLEOTIDE SEQUENCE [LARGE SCALE GENOMIC DNA]</scope>
    <source>
        <strain evidence="12 13">SJQ22</strain>
    </source>
</reference>
<proteinExistence type="inferred from homology"/>
<sequence length="306" mass="33849">MKESTFNAMGTLIQLKVNEETPDEVLDMARRMVLDFERRFSANADDSVLADIKRNACLQPVKVDQDIFQLIKVGKHYSLQTGFLNIAIGPLVQLWRIGFDDARKPSDSEIQQALTLTNPENIVLDEEERTVFLTQKGMSIDLGGLAKGFFADILLQYFEQNGVQSALINFGGNIVVMGDDPKAVDGRWEVGIQNPSLHRGEPIAVLKVRNKSVVTSGIYERTANFEGKTYHHIIDPKTGYPIEPDMVSLTIVSDSSLMGEVLTTQLFGYTPKIAVATADKIGAQALSINTEKNIIASKLLKNIFVC</sequence>
<dbReference type="Pfam" id="PF02424">
    <property type="entry name" value="ApbE"/>
    <property type="match status" value="1"/>
</dbReference>
<keyword evidence="13" id="KW-1185">Reference proteome</keyword>
<evidence type="ECO:0000256" key="7">
    <source>
        <dbReference type="ARBA" id="ARBA00022842"/>
    </source>
</evidence>
<evidence type="ECO:0000256" key="6">
    <source>
        <dbReference type="ARBA" id="ARBA00022827"/>
    </source>
</evidence>
<protein>
    <recommendedName>
        <fullName evidence="2 10">FAD:protein FMN transferase</fullName>
        <ecNumber evidence="1 10">2.7.1.180</ecNumber>
    </recommendedName>
    <alternativeName>
        <fullName evidence="8 10">Flavin transferase</fullName>
    </alternativeName>
</protein>
<evidence type="ECO:0000256" key="9">
    <source>
        <dbReference type="ARBA" id="ARBA00048540"/>
    </source>
</evidence>
<dbReference type="SUPFAM" id="SSF143631">
    <property type="entry name" value="ApbE-like"/>
    <property type="match status" value="1"/>
</dbReference>
<dbReference type="OrthoDB" id="9778595at2"/>
<evidence type="ECO:0000256" key="11">
    <source>
        <dbReference type="PIRSR" id="PIRSR006268-2"/>
    </source>
</evidence>
<evidence type="ECO:0000313" key="12">
    <source>
        <dbReference type="EMBL" id="RPA59354.1"/>
    </source>
</evidence>
<evidence type="ECO:0000256" key="8">
    <source>
        <dbReference type="ARBA" id="ARBA00031306"/>
    </source>
</evidence>